<evidence type="ECO:0000256" key="2">
    <source>
        <dbReference type="ARBA" id="ARBA00022618"/>
    </source>
</evidence>
<keyword evidence="9 10" id="KW-0961">Cell wall biogenesis/degradation</keyword>
<feature type="domain" description="Glycosyl transferase family 28 C-terminal" evidence="12">
    <location>
        <begin position="189"/>
        <end position="355"/>
    </location>
</feature>
<dbReference type="SUPFAM" id="SSF53756">
    <property type="entry name" value="UDP-Glycosyltransferase/glycogen phosphorylase"/>
    <property type="match status" value="1"/>
</dbReference>
<keyword evidence="2 10" id="KW-0132">Cell division</keyword>
<reference evidence="14" key="1">
    <citation type="journal article" date="2019" name="Int. J. Syst. Evol. Microbiol.">
        <title>The Global Catalogue of Microorganisms (GCM) 10K type strain sequencing project: providing services to taxonomists for standard genome sequencing and annotation.</title>
        <authorList>
            <consortium name="The Broad Institute Genomics Platform"/>
            <consortium name="The Broad Institute Genome Sequencing Center for Infectious Disease"/>
            <person name="Wu L."/>
            <person name="Ma J."/>
        </authorList>
    </citation>
    <scope>NUCLEOTIDE SEQUENCE [LARGE SCALE GENOMIC DNA]</scope>
    <source>
        <strain evidence="14">CCUG 60023</strain>
    </source>
</reference>
<dbReference type="HAMAP" id="MF_00033">
    <property type="entry name" value="MurG"/>
    <property type="match status" value="1"/>
</dbReference>
<evidence type="ECO:0000313" key="14">
    <source>
        <dbReference type="Proteomes" id="UP001597101"/>
    </source>
</evidence>
<comment type="pathway">
    <text evidence="10">Cell wall biogenesis; peptidoglycan biosynthesis.</text>
</comment>
<evidence type="ECO:0000256" key="3">
    <source>
        <dbReference type="ARBA" id="ARBA00022676"/>
    </source>
</evidence>
<accession>A0ABW3FCQ4</accession>
<keyword evidence="7 10" id="KW-0472">Membrane</keyword>
<name>A0ABW3FCQ4_9HYPH</name>
<evidence type="ECO:0000256" key="6">
    <source>
        <dbReference type="ARBA" id="ARBA00022984"/>
    </source>
</evidence>
<keyword evidence="1 10" id="KW-1003">Cell membrane</keyword>
<comment type="catalytic activity">
    <reaction evidence="10">
        <text>di-trans,octa-cis-undecaprenyl diphospho-N-acetyl-alpha-D-muramoyl-L-alanyl-D-glutamyl-meso-2,6-diaminopimeloyl-D-alanyl-D-alanine + UDP-N-acetyl-alpha-D-glucosamine = di-trans,octa-cis-undecaprenyl diphospho-[N-acetyl-alpha-D-glucosaminyl-(1-&gt;4)]-N-acetyl-alpha-D-muramoyl-L-alanyl-D-glutamyl-meso-2,6-diaminopimeloyl-D-alanyl-D-alanine + UDP + H(+)</text>
        <dbReference type="Rhea" id="RHEA:31227"/>
        <dbReference type="ChEBI" id="CHEBI:15378"/>
        <dbReference type="ChEBI" id="CHEBI:57705"/>
        <dbReference type="ChEBI" id="CHEBI:58223"/>
        <dbReference type="ChEBI" id="CHEBI:61387"/>
        <dbReference type="ChEBI" id="CHEBI:61388"/>
        <dbReference type="EC" id="2.4.1.227"/>
    </reaction>
</comment>
<keyword evidence="8 10" id="KW-0131">Cell cycle</keyword>
<dbReference type="GO" id="GO:0016757">
    <property type="term" value="F:glycosyltransferase activity"/>
    <property type="evidence" value="ECO:0007669"/>
    <property type="project" value="UniProtKB-KW"/>
</dbReference>
<dbReference type="PANTHER" id="PTHR21015:SF22">
    <property type="entry name" value="GLYCOSYLTRANSFERASE"/>
    <property type="match status" value="1"/>
</dbReference>
<proteinExistence type="inferred from homology"/>
<sequence length="388" mass="40396">MNKTVLLSAGGTGGHLFPAQALAQELIARGWAVHLATDERGMRYADRFPGGEIHVLDSATFGSRNPIALAKTTFKLVRGYLAARALLKKLQPSVVVGFGGYPSLPPLFAAQQMAVPTVLHEQNAVLGRANKVLAKKAVAVAAGFSSDTLPADTVITGNPLRPEILEIVERLDKSSEPYPVSDGNAPFNLLVLGGSQGAQFFGEAIPAALALMASEQKARVRLTLQAREEQLEGAKAALGSAGITAEVAPFFEGIGRRLEAAHLVICRAGASTISEVAAVGRPSILVPYPFALDHDQAANAKELVERGGGVVAPQNTLDAKQIATLVGNAMKNPQALAKQARAAAMTGKPRAAQQLTDLVVEVAKGRYVGGAMAALPADANDAGDRKQG</sequence>
<comment type="caution">
    <text evidence="13">The sequence shown here is derived from an EMBL/GenBank/DDBJ whole genome shotgun (WGS) entry which is preliminary data.</text>
</comment>
<evidence type="ECO:0000256" key="8">
    <source>
        <dbReference type="ARBA" id="ARBA00023306"/>
    </source>
</evidence>
<keyword evidence="3 10" id="KW-0328">Glycosyltransferase</keyword>
<keyword evidence="6 10" id="KW-0573">Peptidoglycan synthesis</keyword>
<feature type="binding site" evidence="10">
    <location>
        <position position="161"/>
    </location>
    <ligand>
        <name>UDP-N-acetyl-alpha-D-glucosamine</name>
        <dbReference type="ChEBI" id="CHEBI:57705"/>
    </ligand>
</feature>
<dbReference type="PANTHER" id="PTHR21015">
    <property type="entry name" value="UDP-N-ACETYLGLUCOSAMINE--N-ACETYLMURAMYL-(PENTAPEPTIDE) PYROPHOSPHORYL-UNDECAPRENOL N-ACETYLGLUCOSAMINE TRANSFERASE 1"/>
    <property type="match status" value="1"/>
</dbReference>
<keyword evidence="5 10" id="KW-0133">Cell shape</keyword>
<comment type="caution">
    <text evidence="10">Lacks conserved residue(s) required for the propagation of feature annotation.</text>
</comment>
<dbReference type="CDD" id="cd03785">
    <property type="entry name" value="GT28_MurG"/>
    <property type="match status" value="1"/>
</dbReference>
<comment type="similarity">
    <text evidence="10">Belongs to the glycosyltransferase 28 family. MurG subfamily.</text>
</comment>
<dbReference type="RefSeq" id="WP_377212131.1">
    <property type="nucleotide sequence ID" value="NZ_JBHTJV010000005.1"/>
</dbReference>
<dbReference type="Pfam" id="PF04101">
    <property type="entry name" value="Glyco_tran_28_C"/>
    <property type="match status" value="1"/>
</dbReference>
<feature type="binding site" evidence="10">
    <location>
        <begin position="12"/>
        <end position="14"/>
    </location>
    <ligand>
        <name>UDP-N-acetyl-alpha-D-glucosamine</name>
        <dbReference type="ChEBI" id="CHEBI:57705"/>
    </ligand>
</feature>
<dbReference type="Pfam" id="PF03033">
    <property type="entry name" value="Glyco_transf_28"/>
    <property type="match status" value="1"/>
</dbReference>
<comment type="subcellular location">
    <subcellularLocation>
        <location evidence="10">Cell membrane</location>
        <topology evidence="10">Peripheral membrane protein</topology>
        <orientation evidence="10">Cytoplasmic side</orientation>
    </subcellularLocation>
</comment>
<feature type="binding site" evidence="10">
    <location>
        <position position="195"/>
    </location>
    <ligand>
        <name>UDP-N-acetyl-alpha-D-glucosamine</name>
        <dbReference type="ChEBI" id="CHEBI:57705"/>
    </ligand>
</feature>
<keyword evidence="14" id="KW-1185">Reference proteome</keyword>
<dbReference type="NCBIfam" id="TIGR01133">
    <property type="entry name" value="murG"/>
    <property type="match status" value="1"/>
</dbReference>
<evidence type="ECO:0000313" key="13">
    <source>
        <dbReference type="EMBL" id="MFD0916269.1"/>
    </source>
</evidence>
<evidence type="ECO:0000256" key="4">
    <source>
        <dbReference type="ARBA" id="ARBA00022679"/>
    </source>
</evidence>
<gene>
    <name evidence="10 13" type="primary">murG</name>
    <name evidence="13" type="ORF">ACFQ14_07615</name>
</gene>
<evidence type="ECO:0000256" key="10">
    <source>
        <dbReference type="HAMAP-Rule" id="MF_00033"/>
    </source>
</evidence>
<evidence type="ECO:0000256" key="1">
    <source>
        <dbReference type="ARBA" id="ARBA00022475"/>
    </source>
</evidence>
<comment type="function">
    <text evidence="10">Cell wall formation. Catalyzes the transfer of a GlcNAc subunit on undecaprenyl-pyrophosphoryl-MurNAc-pentapeptide (lipid intermediate I) to form undecaprenyl-pyrophosphoryl-MurNAc-(pentapeptide)GlcNAc (lipid intermediate II).</text>
</comment>
<evidence type="ECO:0000256" key="7">
    <source>
        <dbReference type="ARBA" id="ARBA00023136"/>
    </source>
</evidence>
<feature type="domain" description="Glycosyltransferase family 28 N-terminal" evidence="11">
    <location>
        <begin position="5"/>
        <end position="141"/>
    </location>
</feature>
<dbReference type="InterPro" id="IPR004276">
    <property type="entry name" value="GlycoTrans_28_N"/>
</dbReference>
<dbReference type="Gene3D" id="3.40.50.2000">
    <property type="entry name" value="Glycogen Phosphorylase B"/>
    <property type="match status" value="2"/>
</dbReference>
<dbReference type="Proteomes" id="UP001597101">
    <property type="component" value="Unassembled WGS sequence"/>
</dbReference>
<dbReference type="EC" id="2.4.1.227" evidence="10"/>
<evidence type="ECO:0000259" key="12">
    <source>
        <dbReference type="Pfam" id="PF04101"/>
    </source>
</evidence>
<evidence type="ECO:0000256" key="9">
    <source>
        <dbReference type="ARBA" id="ARBA00023316"/>
    </source>
</evidence>
<organism evidence="13 14">
    <name type="scientific">Pseudahrensia aquimaris</name>
    <dbReference type="NCBI Taxonomy" id="744461"/>
    <lineage>
        <taxon>Bacteria</taxon>
        <taxon>Pseudomonadati</taxon>
        <taxon>Pseudomonadota</taxon>
        <taxon>Alphaproteobacteria</taxon>
        <taxon>Hyphomicrobiales</taxon>
        <taxon>Ahrensiaceae</taxon>
        <taxon>Pseudahrensia</taxon>
    </lineage>
</organism>
<protein>
    <recommendedName>
        <fullName evidence="10">UDP-N-acetylglucosamine--N-acetylmuramyl-(pentapeptide) pyrophosphoryl-undecaprenol N-acetylglucosamine transferase</fullName>
        <ecNumber evidence="10">2.4.1.227</ecNumber>
    </recommendedName>
    <alternativeName>
        <fullName evidence="10">Undecaprenyl-PP-MurNAc-pentapeptide-UDPGlcNAc GlcNAc transferase</fullName>
    </alternativeName>
</protein>
<evidence type="ECO:0000259" key="11">
    <source>
        <dbReference type="Pfam" id="PF03033"/>
    </source>
</evidence>
<feature type="binding site" evidence="10">
    <location>
        <position position="296"/>
    </location>
    <ligand>
        <name>UDP-N-acetyl-alpha-D-glucosamine</name>
        <dbReference type="ChEBI" id="CHEBI:57705"/>
    </ligand>
</feature>
<feature type="binding site" evidence="10">
    <location>
        <position position="123"/>
    </location>
    <ligand>
        <name>UDP-N-acetyl-alpha-D-glucosamine</name>
        <dbReference type="ChEBI" id="CHEBI:57705"/>
    </ligand>
</feature>
<dbReference type="InterPro" id="IPR007235">
    <property type="entry name" value="Glyco_trans_28_C"/>
</dbReference>
<evidence type="ECO:0000256" key="5">
    <source>
        <dbReference type="ARBA" id="ARBA00022960"/>
    </source>
</evidence>
<dbReference type="InterPro" id="IPR006009">
    <property type="entry name" value="GlcNAc_MurG"/>
</dbReference>
<dbReference type="EMBL" id="JBHTJV010000005">
    <property type="protein sequence ID" value="MFD0916269.1"/>
    <property type="molecule type" value="Genomic_DNA"/>
</dbReference>
<keyword evidence="4 10" id="KW-0808">Transferase</keyword>